<sequence>EVYKKHHPPSLDDEVWRLEKIGKDGAFHKKLTSEGINTVQDLLKLATVDPTKLIKILGAGMSEKMWVITINHARTCNMSNKRYIFRGSNYTILLNPICQVVEAELDGCVYHAQDLECINRIRITLKIKLPLFFFFFC</sequence>
<comment type="caution">
    <text evidence="10">The sequence shown here is derived from an EMBL/GenBank/DDBJ whole genome shotgun (WGS) entry which is preliminary data.</text>
</comment>
<evidence type="ECO:0000256" key="1">
    <source>
        <dbReference type="ARBA" id="ARBA00004123"/>
    </source>
</evidence>
<dbReference type="InterPro" id="IPR012416">
    <property type="entry name" value="CBP60"/>
</dbReference>
<organism evidence="10 11">
    <name type="scientific">Cephalotus follicularis</name>
    <name type="common">Albany pitcher plant</name>
    <dbReference type="NCBI Taxonomy" id="3775"/>
    <lineage>
        <taxon>Eukaryota</taxon>
        <taxon>Viridiplantae</taxon>
        <taxon>Streptophyta</taxon>
        <taxon>Embryophyta</taxon>
        <taxon>Tracheophyta</taxon>
        <taxon>Spermatophyta</taxon>
        <taxon>Magnoliopsida</taxon>
        <taxon>eudicotyledons</taxon>
        <taxon>Gunneridae</taxon>
        <taxon>Pentapetalae</taxon>
        <taxon>rosids</taxon>
        <taxon>fabids</taxon>
        <taxon>Oxalidales</taxon>
        <taxon>Cephalotaceae</taxon>
        <taxon>Cephalotus</taxon>
    </lineage>
</organism>
<dbReference type="InterPro" id="IPR046830">
    <property type="entry name" value="Calmod_bind_M"/>
</dbReference>
<dbReference type="GO" id="GO:0005634">
    <property type="term" value="C:nucleus"/>
    <property type="evidence" value="ECO:0007669"/>
    <property type="project" value="UniProtKB-SubCell"/>
</dbReference>
<reference evidence="11" key="1">
    <citation type="submission" date="2016-04" db="EMBL/GenBank/DDBJ databases">
        <title>Cephalotus genome sequencing.</title>
        <authorList>
            <person name="Fukushima K."/>
            <person name="Hasebe M."/>
            <person name="Fang X."/>
        </authorList>
    </citation>
    <scope>NUCLEOTIDE SEQUENCE [LARGE SCALE GENOMIC DNA]</scope>
    <source>
        <strain evidence="11">cv. St1</strain>
    </source>
</reference>
<dbReference type="AlphaFoldDB" id="A0A1Q3CG87"/>
<dbReference type="Pfam" id="PF20451">
    <property type="entry name" value="Calmod_bind_M"/>
    <property type="match status" value="1"/>
</dbReference>
<dbReference type="GO" id="GO:0080142">
    <property type="term" value="P:regulation of salicylic acid biosynthetic process"/>
    <property type="evidence" value="ECO:0007669"/>
    <property type="project" value="TreeGrafter"/>
</dbReference>
<dbReference type="Pfam" id="PF20452">
    <property type="entry name" value="Calmod_bind_C"/>
    <property type="match status" value="1"/>
</dbReference>
<evidence type="ECO:0000256" key="3">
    <source>
        <dbReference type="ARBA" id="ARBA00023015"/>
    </source>
</evidence>
<keyword evidence="7" id="KW-0539">Nucleus</keyword>
<keyword evidence="4" id="KW-0238">DNA-binding</keyword>
<keyword evidence="6" id="KW-0804">Transcription</keyword>
<name>A0A1Q3CG87_CEPFO</name>
<protein>
    <submittedName>
        <fullName evidence="10">Calmodulin_bind domain-containing protein</fullName>
    </submittedName>
</protein>
<keyword evidence="11" id="KW-1185">Reference proteome</keyword>
<proteinExistence type="inferred from homology"/>
<dbReference type="OrthoDB" id="988213at2759"/>
<comment type="similarity">
    <text evidence="2">Belongs to the plant ACBP60 protein family.</text>
</comment>
<dbReference type="Proteomes" id="UP000187406">
    <property type="component" value="Unassembled WGS sequence"/>
</dbReference>
<gene>
    <name evidence="10" type="ORF">CFOL_v3_22558</name>
</gene>
<dbReference type="InterPro" id="IPR046829">
    <property type="entry name" value="Calmod_bind_C"/>
</dbReference>
<dbReference type="STRING" id="3775.A0A1Q3CG87"/>
<evidence type="ECO:0000256" key="7">
    <source>
        <dbReference type="ARBA" id="ARBA00023242"/>
    </source>
</evidence>
<evidence type="ECO:0000313" key="11">
    <source>
        <dbReference type="Proteomes" id="UP000187406"/>
    </source>
</evidence>
<comment type="subcellular location">
    <subcellularLocation>
        <location evidence="1">Nucleus</location>
    </subcellularLocation>
</comment>
<evidence type="ECO:0000313" key="10">
    <source>
        <dbReference type="EMBL" id="GAV79093.1"/>
    </source>
</evidence>
<dbReference type="InParanoid" id="A0A1Q3CG87"/>
<feature type="domain" description="Calmodulin binding protein central" evidence="8">
    <location>
        <begin position="11"/>
        <end position="76"/>
    </location>
</feature>
<evidence type="ECO:0000259" key="8">
    <source>
        <dbReference type="Pfam" id="PF20451"/>
    </source>
</evidence>
<evidence type="ECO:0000256" key="2">
    <source>
        <dbReference type="ARBA" id="ARBA00007214"/>
    </source>
</evidence>
<dbReference type="PANTHER" id="PTHR31713">
    <property type="entry name" value="OS02G0177800 PROTEIN"/>
    <property type="match status" value="1"/>
</dbReference>
<feature type="domain" description="Calmodulin binding protein C-terminal" evidence="9">
    <location>
        <begin position="81"/>
        <end position="119"/>
    </location>
</feature>
<evidence type="ECO:0000256" key="5">
    <source>
        <dbReference type="ARBA" id="ARBA00023159"/>
    </source>
</evidence>
<dbReference type="EMBL" id="BDDD01001910">
    <property type="protein sequence ID" value="GAV79093.1"/>
    <property type="molecule type" value="Genomic_DNA"/>
</dbReference>
<accession>A0A1Q3CG87</accession>
<evidence type="ECO:0000259" key="9">
    <source>
        <dbReference type="Pfam" id="PF20452"/>
    </source>
</evidence>
<keyword evidence="3" id="KW-0805">Transcription regulation</keyword>
<dbReference type="PANTHER" id="PTHR31713:SF42">
    <property type="entry name" value="PROTEIN SAR DEFICIENT 1"/>
    <property type="match status" value="1"/>
</dbReference>
<evidence type="ECO:0000256" key="6">
    <source>
        <dbReference type="ARBA" id="ARBA00023163"/>
    </source>
</evidence>
<dbReference type="GO" id="GO:0003700">
    <property type="term" value="F:DNA-binding transcription factor activity"/>
    <property type="evidence" value="ECO:0007669"/>
    <property type="project" value="TreeGrafter"/>
</dbReference>
<feature type="non-terminal residue" evidence="10">
    <location>
        <position position="1"/>
    </location>
</feature>
<dbReference type="GO" id="GO:0005516">
    <property type="term" value="F:calmodulin binding"/>
    <property type="evidence" value="ECO:0007669"/>
    <property type="project" value="InterPro"/>
</dbReference>
<dbReference type="GO" id="GO:0043565">
    <property type="term" value="F:sequence-specific DNA binding"/>
    <property type="evidence" value="ECO:0007669"/>
    <property type="project" value="TreeGrafter"/>
</dbReference>
<evidence type="ECO:0000256" key="4">
    <source>
        <dbReference type="ARBA" id="ARBA00023125"/>
    </source>
</evidence>
<keyword evidence="5" id="KW-0010">Activator</keyword>